<dbReference type="GO" id="GO:0003700">
    <property type="term" value="F:DNA-binding transcription factor activity"/>
    <property type="evidence" value="ECO:0007669"/>
    <property type="project" value="InterPro"/>
</dbReference>
<comment type="caution">
    <text evidence="2">The sequence shown here is derived from an EMBL/GenBank/DDBJ whole genome shotgun (WGS) entry which is preliminary data.</text>
</comment>
<dbReference type="Gene3D" id="1.10.10.10">
    <property type="entry name" value="Winged helix-like DNA-binding domain superfamily/Winged helix DNA-binding domain"/>
    <property type="match status" value="1"/>
</dbReference>
<dbReference type="SMART" id="SM00347">
    <property type="entry name" value="HTH_MARR"/>
    <property type="match status" value="1"/>
</dbReference>
<evidence type="ECO:0000259" key="1">
    <source>
        <dbReference type="PROSITE" id="PS50995"/>
    </source>
</evidence>
<feature type="domain" description="HTH marR-type" evidence="1">
    <location>
        <begin position="8"/>
        <end position="144"/>
    </location>
</feature>
<keyword evidence="2" id="KW-0238">DNA-binding</keyword>
<name>A0A846N379_9PROT</name>
<dbReference type="InterPro" id="IPR000835">
    <property type="entry name" value="HTH_MarR-typ"/>
</dbReference>
<dbReference type="Proteomes" id="UP000570514">
    <property type="component" value="Unassembled WGS sequence"/>
</dbReference>
<dbReference type="InterPro" id="IPR052526">
    <property type="entry name" value="HTH-type_Bedaq_tolerance"/>
</dbReference>
<dbReference type="PANTHER" id="PTHR39515:SF2">
    <property type="entry name" value="HTH-TYPE TRANSCRIPTIONAL REGULATOR RV0880"/>
    <property type="match status" value="1"/>
</dbReference>
<sequence>MAKPQDSAAGVAGELREVMVLLKRRIREEAPPNDMSWGQLSVLGQLDRAGPCTVSELARAESVRPQSMGETVAALQKAGFVQGQPDPNDGRRTLLSLTPSARDLVRARRAAREDWLMRRIKQKFSAPEQKQLCDALALLRRLAEKD</sequence>
<gene>
    <name evidence="2" type="ORF">FHS83_003746</name>
</gene>
<organism evidence="2 3">
    <name type="scientific">Rhizomicrobium palustre</name>
    <dbReference type="NCBI Taxonomy" id="189966"/>
    <lineage>
        <taxon>Bacteria</taxon>
        <taxon>Pseudomonadati</taxon>
        <taxon>Pseudomonadota</taxon>
        <taxon>Alphaproteobacteria</taxon>
        <taxon>Micropepsales</taxon>
        <taxon>Micropepsaceae</taxon>
        <taxon>Rhizomicrobium</taxon>
    </lineage>
</organism>
<reference evidence="2 3" key="1">
    <citation type="submission" date="2020-03" db="EMBL/GenBank/DDBJ databases">
        <title>Genomic Encyclopedia of Type Strains, Phase IV (KMG-IV): sequencing the most valuable type-strain genomes for metagenomic binning, comparative biology and taxonomic classification.</title>
        <authorList>
            <person name="Goeker M."/>
        </authorList>
    </citation>
    <scope>NUCLEOTIDE SEQUENCE [LARGE SCALE GENOMIC DNA]</scope>
    <source>
        <strain evidence="2 3">DSM 19867</strain>
    </source>
</reference>
<dbReference type="Pfam" id="PF01047">
    <property type="entry name" value="MarR"/>
    <property type="match status" value="1"/>
</dbReference>
<dbReference type="EMBL" id="JAASRM010000001">
    <property type="protein sequence ID" value="NIK90428.1"/>
    <property type="molecule type" value="Genomic_DNA"/>
</dbReference>
<dbReference type="PANTHER" id="PTHR39515">
    <property type="entry name" value="CONSERVED PROTEIN"/>
    <property type="match status" value="1"/>
</dbReference>
<keyword evidence="3" id="KW-1185">Reference proteome</keyword>
<dbReference type="SUPFAM" id="SSF46785">
    <property type="entry name" value="Winged helix' DNA-binding domain"/>
    <property type="match status" value="1"/>
</dbReference>
<proteinExistence type="predicted"/>
<protein>
    <submittedName>
        <fullName evidence="2">DNA-binding MarR family transcriptional regulator</fullName>
    </submittedName>
</protein>
<dbReference type="PROSITE" id="PS50995">
    <property type="entry name" value="HTH_MARR_2"/>
    <property type="match status" value="1"/>
</dbReference>
<dbReference type="Gene3D" id="1.10.287.100">
    <property type="match status" value="1"/>
</dbReference>
<dbReference type="RefSeq" id="WP_167084973.1">
    <property type="nucleotide sequence ID" value="NZ_BAAADC010000001.1"/>
</dbReference>
<accession>A0A846N379</accession>
<evidence type="ECO:0000313" key="2">
    <source>
        <dbReference type="EMBL" id="NIK90428.1"/>
    </source>
</evidence>
<evidence type="ECO:0000313" key="3">
    <source>
        <dbReference type="Proteomes" id="UP000570514"/>
    </source>
</evidence>
<dbReference type="AlphaFoldDB" id="A0A846N379"/>
<dbReference type="InterPro" id="IPR036388">
    <property type="entry name" value="WH-like_DNA-bd_sf"/>
</dbReference>
<dbReference type="GO" id="GO:0003677">
    <property type="term" value="F:DNA binding"/>
    <property type="evidence" value="ECO:0007669"/>
    <property type="project" value="UniProtKB-KW"/>
</dbReference>
<dbReference type="InterPro" id="IPR036390">
    <property type="entry name" value="WH_DNA-bd_sf"/>
</dbReference>